<protein>
    <submittedName>
        <fullName evidence="2">DUF1345 domain-containing protein</fullName>
    </submittedName>
</protein>
<evidence type="ECO:0000313" key="2">
    <source>
        <dbReference type="EMBL" id="GAA3747610.1"/>
    </source>
</evidence>
<dbReference type="EMBL" id="BAABAE010000003">
    <property type="protein sequence ID" value="GAA3747610.1"/>
    <property type="molecule type" value="Genomic_DNA"/>
</dbReference>
<keyword evidence="1" id="KW-1133">Transmembrane helix</keyword>
<evidence type="ECO:0000313" key="3">
    <source>
        <dbReference type="Proteomes" id="UP001501004"/>
    </source>
</evidence>
<name>A0ABP7FZ86_9MICO</name>
<sequence>MDSRSTGGGSHAASVRVLWMLVAGGATAVAIGLLGSWDYALVLGWMVAALTWMIWVWLRIGRMGPDQTRTHATREDPSRGLADALLVVAGLASLAIVVFVLVRAASADGIERGILASLAIGSVALSWALIHTLFLLRYASLYYGGEPGGVDFNQEEEPDYGDFAYLSFTLGMTYQVSDTALGSRAFRMTALRHALLSYLFGAVILATVINLVAGLGA</sequence>
<comment type="caution">
    <text evidence="2">The sequence shown here is derived from an EMBL/GenBank/DDBJ whole genome shotgun (WGS) entry which is preliminary data.</text>
</comment>
<dbReference type="Proteomes" id="UP001501004">
    <property type="component" value="Unassembled WGS sequence"/>
</dbReference>
<keyword evidence="1" id="KW-0812">Transmembrane</keyword>
<feature type="transmembrane region" description="Helical" evidence="1">
    <location>
        <begin position="81"/>
        <end position="102"/>
    </location>
</feature>
<dbReference type="Pfam" id="PF07077">
    <property type="entry name" value="DUF1345"/>
    <property type="match status" value="1"/>
</dbReference>
<keyword evidence="1" id="KW-0472">Membrane</keyword>
<reference evidence="3" key="1">
    <citation type="journal article" date="2019" name="Int. J. Syst. Evol. Microbiol.">
        <title>The Global Catalogue of Microorganisms (GCM) 10K type strain sequencing project: providing services to taxonomists for standard genome sequencing and annotation.</title>
        <authorList>
            <consortium name="The Broad Institute Genomics Platform"/>
            <consortium name="The Broad Institute Genome Sequencing Center for Infectious Disease"/>
            <person name="Wu L."/>
            <person name="Ma J."/>
        </authorList>
    </citation>
    <scope>NUCLEOTIDE SEQUENCE [LARGE SCALE GENOMIC DNA]</scope>
    <source>
        <strain evidence="3">JCM 16949</strain>
    </source>
</reference>
<dbReference type="RefSeq" id="WP_344756951.1">
    <property type="nucleotide sequence ID" value="NZ_BAABAE010000003.1"/>
</dbReference>
<gene>
    <name evidence="2" type="ORF">GCM10022239_23900</name>
</gene>
<evidence type="ECO:0000256" key="1">
    <source>
        <dbReference type="SAM" id="Phobius"/>
    </source>
</evidence>
<proteinExistence type="predicted"/>
<feature type="transmembrane region" description="Helical" evidence="1">
    <location>
        <begin position="194"/>
        <end position="215"/>
    </location>
</feature>
<feature type="transmembrane region" description="Helical" evidence="1">
    <location>
        <begin position="114"/>
        <end position="136"/>
    </location>
</feature>
<feature type="transmembrane region" description="Helical" evidence="1">
    <location>
        <begin position="12"/>
        <end position="33"/>
    </location>
</feature>
<accession>A0ABP7FZ86</accession>
<organism evidence="2 3">
    <name type="scientific">Leifsonella bigeumensis</name>
    <dbReference type="NCBI Taxonomy" id="433643"/>
    <lineage>
        <taxon>Bacteria</taxon>
        <taxon>Bacillati</taxon>
        <taxon>Actinomycetota</taxon>
        <taxon>Actinomycetes</taxon>
        <taxon>Micrococcales</taxon>
        <taxon>Microbacteriaceae</taxon>
        <taxon>Leifsonella</taxon>
    </lineage>
</organism>
<dbReference type="InterPro" id="IPR009781">
    <property type="entry name" value="DUF1345"/>
</dbReference>
<feature type="transmembrane region" description="Helical" evidence="1">
    <location>
        <begin position="39"/>
        <end position="60"/>
    </location>
</feature>
<keyword evidence="3" id="KW-1185">Reference proteome</keyword>